<dbReference type="EMBL" id="JARJCN010000163">
    <property type="protein sequence ID" value="KAJ7066803.1"/>
    <property type="molecule type" value="Genomic_DNA"/>
</dbReference>
<proteinExistence type="predicted"/>
<accession>A0AAD6TN48</accession>
<comment type="caution">
    <text evidence="1">The sequence shown here is derived from an EMBL/GenBank/DDBJ whole genome shotgun (WGS) entry which is preliminary data.</text>
</comment>
<reference evidence="1" key="1">
    <citation type="submission" date="2023-03" db="EMBL/GenBank/DDBJ databases">
        <title>Massive genome expansion in bonnet fungi (Mycena s.s.) driven by repeated elements and novel gene families across ecological guilds.</title>
        <authorList>
            <consortium name="Lawrence Berkeley National Laboratory"/>
            <person name="Harder C.B."/>
            <person name="Miyauchi S."/>
            <person name="Viragh M."/>
            <person name="Kuo A."/>
            <person name="Thoen E."/>
            <person name="Andreopoulos B."/>
            <person name="Lu D."/>
            <person name="Skrede I."/>
            <person name="Drula E."/>
            <person name="Henrissat B."/>
            <person name="Morin E."/>
            <person name="Kohler A."/>
            <person name="Barry K."/>
            <person name="LaButti K."/>
            <person name="Morin E."/>
            <person name="Salamov A."/>
            <person name="Lipzen A."/>
            <person name="Mereny Z."/>
            <person name="Hegedus B."/>
            <person name="Baldrian P."/>
            <person name="Stursova M."/>
            <person name="Weitz H."/>
            <person name="Taylor A."/>
            <person name="Grigoriev I.V."/>
            <person name="Nagy L.G."/>
            <person name="Martin F."/>
            <person name="Kauserud H."/>
        </authorList>
    </citation>
    <scope>NUCLEOTIDE SEQUENCE</scope>
    <source>
        <strain evidence="1">CBHHK173m</strain>
    </source>
</reference>
<evidence type="ECO:0000313" key="1">
    <source>
        <dbReference type="EMBL" id="KAJ7066803.1"/>
    </source>
</evidence>
<evidence type="ECO:0000313" key="2">
    <source>
        <dbReference type="Proteomes" id="UP001222325"/>
    </source>
</evidence>
<sequence>MPPSVHARSAPQVPIPNQELADPIITVDVQLEAEPYPPANASTFQEQIAVLRQKMSDSDRVTLSASVSTWTEISETYGETVDGKLEYIDGHIILTWPTRIHELMSKFTMAPYKQIETQRPDLQCWYNENIGIPGTTSEPIPDVTLARTSAQIAVEDLHLMIFEWAATQSESSLDDKAKMWFKKPSVRVVVTANVETSQYHPPSAKPAAPTLTYEEFCENTNASALGPVVFENLTFHHEIKSVMMYIYRRDGENYRRKSYNITPGELTEALLARFDKATEALTVATRRAIGSDVFDPCFSEDNNFDLRWETFPARFTSAIKQAAYKRYVKWSNGTFLGHDLDVKRKADDEDNDESDYDANERAVVARVAKRLRS</sequence>
<name>A0AAD6TN48_9AGAR</name>
<dbReference type="AlphaFoldDB" id="A0AAD6TN48"/>
<dbReference type="Proteomes" id="UP001222325">
    <property type="component" value="Unassembled WGS sequence"/>
</dbReference>
<keyword evidence="2" id="KW-1185">Reference proteome</keyword>
<organism evidence="1 2">
    <name type="scientific">Mycena belliarum</name>
    <dbReference type="NCBI Taxonomy" id="1033014"/>
    <lineage>
        <taxon>Eukaryota</taxon>
        <taxon>Fungi</taxon>
        <taxon>Dikarya</taxon>
        <taxon>Basidiomycota</taxon>
        <taxon>Agaricomycotina</taxon>
        <taxon>Agaricomycetes</taxon>
        <taxon>Agaricomycetidae</taxon>
        <taxon>Agaricales</taxon>
        <taxon>Marasmiineae</taxon>
        <taxon>Mycenaceae</taxon>
        <taxon>Mycena</taxon>
    </lineage>
</organism>
<gene>
    <name evidence="1" type="ORF">B0H15DRAFT_958348</name>
</gene>
<protein>
    <submittedName>
        <fullName evidence="1">Uncharacterized protein</fullName>
    </submittedName>
</protein>